<comment type="caution">
    <text evidence="9">The sequence shown here is derived from an EMBL/GenBank/DDBJ whole genome shotgun (WGS) entry which is preliminary data.</text>
</comment>
<feature type="transmembrane region" description="Helical" evidence="8">
    <location>
        <begin position="6"/>
        <end position="29"/>
    </location>
</feature>
<evidence type="ECO:0000256" key="6">
    <source>
        <dbReference type="ARBA" id="ARBA00023004"/>
    </source>
</evidence>
<evidence type="ECO:0000256" key="1">
    <source>
        <dbReference type="ARBA" id="ARBA00001971"/>
    </source>
</evidence>
<evidence type="ECO:0000313" key="10">
    <source>
        <dbReference type="Proteomes" id="UP001610446"/>
    </source>
</evidence>
<protein>
    <submittedName>
        <fullName evidence="9">Cytochrome P450</fullName>
    </submittedName>
</protein>
<dbReference type="PRINTS" id="PR00463">
    <property type="entry name" value="EP450I"/>
</dbReference>
<evidence type="ECO:0000256" key="5">
    <source>
        <dbReference type="ARBA" id="ARBA00023002"/>
    </source>
</evidence>
<name>A0ABR4J1U7_9EURO</name>
<keyword evidence="8" id="KW-0472">Membrane</keyword>
<comment type="similarity">
    <text evidence="2">Belongs to the cytochrome P450 family.</text>
</comment>
<accession>A0ABR4J1U7</accession>
<dbReference type="EMBL" id="JBFXLU010000231">
    <property type="protein sequence ID" value="KAL2834008.1"/>
    <property type="molecule type" value="Genomic_DNA"/>
</dbReference>
<sequence>MLLPVAALCIFGVVSLLGLVLLLVYRLYLSPLAKFPGPKLAATTLWYETYYDVFCWGRYGFEIEKMHEKYGPIVRISPYEIHINDPDFYEVLYSRDSPRDKYEYFTRQFSITRSMISTVDHYHHRMLRSNMNPYFSIARVRKHEPVIRALVDKLLDRLQAYKGTGAPVNLQHAFTCFTTDVVSDYTMGAGYNYLDEPDFIPSWSDTLAGSAKSGVYIRVWPWLGLLFSVMPPWLLLKIYPGMGLVSQFQARCNSIVQSIMEEHNAEGYEKVKSRFDKPTFFHDVLNSDLPPEEKEPGRLAQEVQVVIGAGAETTAKMLAWTIYYLLESPEKMNKLEEELNRLDPKGTATLLDYEQMPYLICVMLEGLRLSYGVSTRLQRIAPDRDLQFNEWTIPAGTPVGMSSMLIHHNEGIFPDSRNFVPERWADPEKRRRLEKYLVSFTKGSRQCIGINLARSEILLALPKIVRGLEMELFETTREDVTLAHDLFLPFAKEGRKGIRVLVK</sequence>
<dbReference type="Pfam" id="PF00067">
    <property type="entry name" value="p450"/>
    <property type="match status" value="1"/>
</dbReference>
<dbReference type="InterPro" id="IPR050121">
    <property type="entry name" value="Cytochrome_P450_monoxygenase"/>
</dbReference>
<evidence type="ECO:0000313" key="9">
    <source>
        <dbReference type="EMBL" id="KAL2834008.1"/>
    </source>
</evidence>
<keyword evidence="10" id="KW-1185">Reference proteome</keyword>
<dbReference type="CDD" id="cd11062">
    <property type="entry name" value="CYP58-like"/>
    <property type="match status" value="1"/>
</dbReference>
<dbReference type="Proteomes" id="UP001610446">
    <property type="component" value="Unassembled WGS sequence"/>
</dbReference>
<evidence type="ECO:0000256" key="2">
    <source>
        <dbReference type="ARBA" id="ARBA00010617"/>
    </source>
</evidence>
<gene>
    <name evidence="9" type="ORF">BJY01DRAFT_88840</name>
</gene>
<keyword evidence="3" id="KW-0349">Heme</keyword>
<keyword evidence="6" id="KW-0408">Iron</keyword>
<dbReference type="PANTHER" id="PTHR24305">
    <property type="entry name" value="CYTOCHROME P450"/>
    <property type="match status" value="1"/>
</dbReference>
<dbReference type="InterPro" id="IPR036396">
    <property type="entry name" value="Cyt_P450_sf"/>
</dbReference>
<keyword evidence="5" id="KW-0560">Oxidoreductase</keyword>
<keyword evidence="7" id="KW-0503">Monooxygenase</keyword>
<dbReference type="Gene3D" id="1.10.630.10">
    <property type="entry name" value="Cytochrome P450"/>
    <property type="match status" value="1"/>
</dbReference>
<evidence type="ECO:0000256" key="7">
    <source>
        <dbReference type="ARBA" id="ARBA00023033"/>
    </source>
</evidence>
<evidence type="ECO:0000256" key="4">
    <source>
        <dbReference type="ARBA" id="ARBA00022723"/>
    </source>
</evidence>
<reference evidence="9 10" key="1">
    <citation type="submission" date="2024-07" db="EMBL/GenBank/DDBJ databases">
        <title>Section-level genome sequencing and comparative genomics of Aspergillus sections Usti and Cavernicolus.</title>
        <authorList>
            <consortium name="Lawrence Berkeley National Laboratory"/>
            <person name="Nybo J.L."/>
            <person name="Vesth T.C."/>
            <person name="Theobald S."/>
            <person name="Frisvad J.C."/>
            <person name="Larsen T.O."/>
            <person name="Kjaerboelling I."/>
            <person name="Rothschild-Mancinelli K."/>
            <person name="Lyhne E.K."/>
            <person name="Kogle M.E."/>
            <person name="Barry K."/>
            <person name="Clum A."/>
            <person name="Na H."/>
            <person name="Ledsgaard L."/>
            <person name="Lin J."/>
            <person name="Lipzen A."/>
            <person name="Kuo A."/>
            <person name="Riley R."/>
            <person name="Mondo S."/>
            <person name="Labutti K."/>
            <person name="Haridas S."/>
            <person name="Pangalinan J."/>
            <person name="Salamov A.A."/>
            <person name="Simmons B.A."/>
            <person name="Magnuson J.K."/>
            <person name="Chen J."/>
            <person name="Drula E."/>
            <person name="Henrissat B."/>
            <person name="Wiebenga A."/>
            <person name="Lubbers R.J."/>
            <person name="Gomes A.C."/>
            <person name="Makela M.R."/>
            <person name="Stajich J."/>
            <person name="Grigoriev I.V."/>
            <person name="Mortensen U.H."/>
            <person name="De Vries R.P."/>
            <person name="Baker S.E."/>
            <person name="Andersen M.R."/>
        </authorList>
    </citation>
    <scope>NUCLEOTIDE SEQUENCE [LARGE SCALE GENOMIC DNA]</scope>
    <source>
        <strain evidence="9 10">CBS 123904</strain>
    </source>
</reference>
<evidence type="ECO:0000256" key="3">
    <source>
        <dbReference type="ARBA" id="ARBA00022617"/>
    </source>
</evidence>
<proteinExistence type="inferred from homology"/>
<keyword evidence="8" id="KW-0812">Transmembrane</keyword>
<comment type="cofactor">
    <cofactor evidence="1">
        <name>heme</name>
        <dbReference type="ChEBI" id="CHEBI:30413"/>
    </cofactor>
</comment>
<keyword evidence="8" id="KW-1133">Transmembrane helix</keyword>
<evidence type="ECO:0000256" key="8">
    <source>
        <dbReference type="SAM" id="Phobius"/>
    </source>
</evidence>
<dbReference type="InterPro" id="IPR002401">
    <property type="entry name" value="Cyt_P450_E_grp-I"/>
</dbReference>
<dbReference type="PRINTS" id="PR00385">
    <property type="entry name" value="P450"/>
</dbReference>
<keyword evidence="4" id="KW-0479">Metal-binding</keyword>
<organism evidence="9 10">
    <name type="scientific">Aspergillus pseudoustus</name>
    <dbReference type="NCBI Taxonomy" id="1810923"/>
    <lineage>
        <taxon>Eukaryota</taxon>
        <taxon>Fungi</taxon>
        <taxon>Dikarya</taxon>
        <taxon>Ascomycota</taxon>
        <taxon>Pezizomycotina</taxon>
        <taxon>Eurotiomycetes</taxon>
        <taxon>Eurotiomycetidae</taxon>
        <taxon>Eurotiales</taxon>
        <taxon>Aspergillaceae</taxon>
        <taxon>Aspergillus</taxon>
        <taxon>Aspergillus subgen. Nidulantes</taxon>
    </lineage>
</organism>
<dbReference type="InterPro" id="IPR001128">
    <property type="entry name" value="Cyt_P450"/>
</dbReference>
<dbReference type="PANTHER" id="PTHR24305:SF157">
    <property type="entry name" value="N-ACETYLTRYPTOPHAN 6-HYDROXYLASE IVOC-RELATED"/>
    <property type="match status" value="1"/>
</dbReference>
<dbReference type="SUPFAM" id="SSF48264">
    <property type="entry name" value="Cytochrome P450"/>
    <property type="match status" value="1"/>
</dbReference>